<dbReference type="GO" id="GO:0003866">
    <property type="term" value="F:3-phosphoshikimate 1-carboxyvinyltransferase activity"/>
    <property type="evidence" value="ECO:0007669"/>
    <property type="project" value="UniProtKB-EC"/>
</dbReference>
<feature type="binding site" evidence="7">
    <location>
        <position position="22"/>
    </location>
    <ligand>
        <name>3-phosphoshikimate</name>
        <dbReference type="ChEBI" id="CHEBI:145989"/>
    </ligand>
</feature>
<feature type="binding site" evidence="7">
    <location>
        <position position="341"/>
    </location>
    <ligand>
        <name>phosphoenolpyruvate</name>
        <dbReference type="ChEBI" id="CHEBI:58702"/>
    </ligand>
</feature>
<reference evidence="10" key="1">
    <citation type="journal article" date="2019" name="Int. J. Syst. Evol. Microbiol.">
        <title>The Global Catalogue of Microorganisms (GCM) 10K type strain sequencing project: providing services to taxonomists for standard genome sequencing and annotation.</title>
        <authorList>
            <consortium name="The Broad Institute Genomics Platform"/>
            <consortium name="The Broad Institute Genome Sequencing Center for Infectious Disease"/>
            <person name="Wu L."/>
            <person name="Ma J."/>
        </authorList>
    </citation>
    <scope>NUCLEOTIDE SEQUENCE [LARGE SCALE GENOMIC DNA]</scope>
    <source>
        <strain evidence="10">KCTC 22245</strain>
    </source>
</reference>
<dbReference type="InterPro" id="IPR006264">
    <property type="entry name" value="EPSP_synthase"/>
</dbReference>
<comment type="subcellular location">
    <subcellularLocation>
        <location evidence="7">Cytoplasm</location>
    </subcellularLocation>
</comment>
<evidence type="ECO:0000256" key="3">
    <source>
        <dbReference type="ARBA" id="ARBA00022605"/>
    </source>
</evidence>
<accession>A0ABV7M7L6</accession>
<evidence type="ECO:0000256" key="2">
    <source>
        <dbReference type="ARBA" id="ARBA00009948"/>
    </source>
</evidence>
<keyword evidence="5 7" id="KW-0057">Aromatic amino acid biosynthesis</keyword>
<sequence>MTEAVARPSEALKGTARVPSDKSMSHRALMLGAISAGVTRVSSILEAGDVLSTASALRAFGVSVERIDGTFIVRGDAWRTPARMLDLGNAGTGVRLLMGLAAGQGALCTFTGDPSLMRRPMGRVLDPLRAMGLQADDREGRLPVTLKPSQLRSFTYELPMASAQVKSAVLLAGLGAQGPVTVIEKTPTRDHTERMLKAFGADLETDGHRITLTPGARLVGQTLAIPADPSSAAFPIVAALMRPGSEVVLPEVMLNPRRTGLFATLRRMGAEITEEHLRLVGGEEVADLRVRASPLKAVKVPASDVPDMIDEIPILAVAAASAEGTTRIEGLEELKVKESDRLAATAGLLTAAGVTCRTGDHWLEIDGGDIRGGGTVDTDHDHRIGMATLVLGLSAQEPMRITGAEAIATSFPGFATLMASLGAAIESA</sequence>
<feature type="active site" description="Proton acceptor" evidence="7">
    <location>
        <position position="310"/>
    </location>
</feature>
<dbReference type="PANTHER" id="PTHR21090">
    <property type="entry name" value="AROM/DEHYDROQUINATE SYNTHASE"/>
    <property type="match status" value="1"/>
</dbReference>
<protein>
    <recommendedName>
        <fullName evidence="7">3-phosphoshikimate 1-carboxyvinyltransferase</fullName>
        <ecNumber evidence="7">2.5.1.19</ecNumber>
    </recommendedName>
    <alternativeName>
        <fullName evidence="7">5-enolpyruvylshikimate-3-phosphate synthase</fullName>
        <shortName evidence="7">EPSP synthase</shortName>
        <shortName evidence="7">EPSPS</shortName>
    </alternativeName>
</protein>
<feature type="binding site" evidence="7">
    <location>
        <position position="22"/>
    </location>
    <ligand>
        <name>phosphoenolpyruvate</name>
        <dbReference type="ChEBI" id="CHEBI:58702"/>
    </ligand>
</feature>
<feature type="binding site" evidence="7">
    <location>
        <position position="164"/>
    </location>
    <ligand>
        <name>phosphoenolpyruvate</name>
        <dbReference type="ChEBI" id="CHEBI:58702"/>
    </ligand>
</feature>
<dbReference type="InterPro" id="IPR036968">
    <property type="entry name" value="Enolpyruvate_Tfrase_sf"/>
</dbReference>
<gene>
    <name evidence="7 9" type="primary">aroA</name>
    <name evidence="9" type="ORF">ACFONP_01575</name>
</gene>
<dbReference type="InterPro" id="IPR023193">
    <property type="entry name" value="EPSP_synthase_CS"/>
</dbReference>
<evidence type="ECO:0000259" key="8">
    <source>
        <dbReference type="Pfam" id="PF00275"/>
    </source>
</evidence>
<evidence type="ECO:0000313" key="10">
    <source>
        <dbReference type="Proteomes" id="UP001595607"/>
    </source>
</evidence>
<feature type="binding site" evidence="7">
    <location>
        <position position="310"/>
    </location>
    <ligand>
        <name>3-phosphoshikimate</name>
        <dbReference type="ChEBI" id="CHEBI:145989"/>
    </ligand>
</feature>
<comment type="similarity">
    <text evidence="2 7">Belongs to the EPSP synthase family.</text>
</comment>
<feature type="binding site" evidence="7">
    <location>
        <position position="23"/>
    </location>
    <ligand>
        <name>3-phosphoshikimate</name>
        <dbReference type="ChEBI" id="CHEBI:145989"/>
    </ligand>
</feature>
<evidence type="ECO:0000256" key="7">
    <source>
        <dbReference type="HAMAP-Rule" id="MF_00210"/>
    </source>
</evidence>
<evidence type="ECO:0000256" key="6">
    <source>
        <dbReference type="ARBA" id="ARBA00044633"/>
    </source>
</evidence>
<evidence type="ECO:0000313" key="9">
    <source>
        <dbReference type="EMBL" id="MFC3301420.1"/>
    </source>
</evidence>
<dbReference type="Pfam" id="PF00275">
    <property type="entry name" value="EPSP_synthase"/>
    <property type="match status" value="1"/>
</dbReference>
<proteinExistence type="inferred from homology"/>
<dbReference type="EMBL" id="JBHRVA010000002">
    <property type="protein sequence ID" value="MFC3301420.1"/>
    <property type="molecule type" value="Genomic_DNA"/>
</dbReference>
<comment type="subunit">
    <text evidence="7">Monomer.</text>
</comment>
<dbReference type="PROSITE" id="PS00104">
    <property type="entry name" value="EPSP_SYNTHASE_1"/>
    <property type="match status" value="1"/>
</dbReference>
<dbReference type="NCBIfam" id="TIGR01356">
    <property type="entry name" value="aroA"/>
    <property type="match status" value="1"/>
</dbReference>
<dbReference type="PROSITE" id="PS00885">
    <property type="entry name" value="EPSP_SYNTHASE_2"/>
    <property type="match status" value="1"/>
</dbReference>
<dbReference type="PANTHER" id="PTHR21090:SF5">
    <property type="entry name" value="PENTAFUNCTIONAL AROM POLYPEPTIDE"/>
    <property type="match status" value="1"/>
</dbReference>
<evidence type="ECO:0000256" key="4">
    <source>
        <dbReference type="ARBA" id="ARBA00022679"/>
    </source>
</evidence>
<organism evidence="9 10">
    <name type="scientific">Parvularcula lutaonensis</name>
    <dbReference type="NCBI Taxonomy" id="491923"/>
    <lineage>
        <taxon>Bacteria</taxon>
        <taxon>Pseudomonadati</taxon>
        <taxon>Pseudomonadota</taxon>
        <taxon>Alphaproteobacteria</taxon>
        <taxon>Parvularculales</taxon>
        <taxon>Parvularculaceae</taxon>
        <taxon>Parvularcula</taxon>
    </lineage>
</organism>
<comment type="pathway">
    <text evidence="1 7">Metabolic intermediate biosynthesis; chorismate biosynthesis; chorismate from D-erythrose 4-phosphate and phosphoenolpyruvate: step 6/7.</text>
</comment>
<keyword evidence="7" id="KW-0963">Cytoplasm</keyword>
<name>A0ABV7M7L6_9PROT</name>
<dbReference type="InterPro" id="IPR001986">
    <property type="entry name" value="Enolpyruvate_Tfrase_dom"/>
</dbReference>
<dbReference type="Gene3D" id="3.65.10.10">
    <property type="entry name" value="Enolpyruvate transferase domain"/>
    <property type="match status" value="2"/>
</dbReference>
<evidence type="ECO:0000256" key="5">
    <source>
        <dbReference type="ARBA" id="ARBA00023141"/>
    </source>
</evidence>
<evidence type="ECO:0000256" key="1">
    <source>
        <dbReference type="ARBA" id="ARBA00004811"/>
    </source>
</evidence>
<dbReference type="PIRSF" id="PIRSF000505">
    <property type="entry name" value="EPSPS"/>
    <property type="match status" value="1"/>
</dbReference>
<comment type="function">
    <text evidence="7">Catalyzes the transfer of the enolpyruvyl moiety of phosphoenolpyruvate (PEP) to the 5-hydroxyl of shikimate-3-phosphate (S3P) to produce enolpyruvyl shikimate-3-phosphate and inorganic phosphate.</text>
</comment>
<comment type="caution">
    <text evidence="7">Lacks conserved residue(s) required for the propagation of feature annotation.</text>
</comment>
<comment type="catalytic activity">
    <reaction evidence="6">
        <text>3-phosphoshikimate + phosphoenolpyruvate = 5-O-(1-carboxyvinyl)-3-phosphoshikimate + phosphate</text>
        <dbReference type="Rhea" id="RHEA:21256"/>
        <dbReference type="ChEBI" id="CHEBI:43474"/>
        <dbReference type="ChEBI" id="CHEBI:57701"/>
        <dbReference type="ChEBI" id="CHEBI:58702"/>
        <dbReference type="ChEBI" id="CHEBI:145989"/>
        <dbReference type="EC" id="2.5.1.19"/>
    </reaction>
    <physiologicalReaction direction="left-to-right" evidence="6">
        <dbReference type="Rhea" id="RHEA:21257"/>
    </physiologicalReaction>
</comment>
<dbReference type="InterPro" id="IPR013792">
    <property type="entry name" value="RNA3'P_cycl/enolpyr_Trfase_a/b"/>
</dbReference>
<dbReference type="SUPFAM" id="SSF55205">
    <property type="entry name" value="EPT/RTPC-like"/>
    <property type="match status" value="1"/>
</dbReference>
<comment type="caution">
    <text evidence="9">The sequence shown here is derived from an EMBL/GenBank/DDBJ whole genome shotgun (WGS) entry which is preliminary data.</text>
</comment>
<dbReference type="HAMAP" id="MF_00210">
    <property type="entry name" value="EPSP_synth"/>
    <property type="match status" value="1"/>
</dbReference>
<feature type="binding site" evidence="7">
    <location>
        <position position="119"/>
    </location>
    <ligand>
        <name>phosphoenolpyruvate</name>
        <dbReference type="ChEBI" id="CHEBI:58702"/>
    </ligand>
</feature>
<dbReference type="EC" id="2.5.1.19" evidence="7"/>
<feature type="binding site" evidence="7">
    <location>
        <position position="27"/>
    </location>
    <ligand>
        <name>3-phosphoshikimate</name>
        <dbReference type="ChEBI" id="CHEBI:145989"/>
    </ligand>
</feature>
<dbReference type="Proteomes" id="UP001595607">
    <property type="component" value="Unassembled WGS sequence"/>
</dbReference>
<keyword evidence="10" id="KW-1185">Reference proteome</keyword>
<keyword evidence="4 7" id="KW-0808">Transferase</keyword>
<dbReference type="CDD" id="cd01556">
    <property type="entry name" value="EPSP_synthase"/>
    <property type="match status" value="1"/>
</dbReference>
<feature type="domain" description="Enolpyruvate transferase" evidence="8">
    <location>
        <begin position="8"/>
        <end position="415"/>
    </location>
</feature>
<feature type="binding site" evidence="7">
    <location>
        <position position="91"/>
    </location>
    <ligand>
        <name>phosphoenolpyruvate</name>
        <dbReference type="ChEBI" id="CHEBI:58702"/>
    </ligand>
</feature>
<keyword evidence="3 7" id="KW-0028">Amino-acid biosynthesis</keyword>
<feature type="binding site" evidence="7">
    <location>
        <position position="162"/>
    </location>
    <ligand>
        <name>3-phosphoshikimate</name>
        <dbReference type="ChEBI" id="CHEBI:145989"/>
    </ligand>
</feature>
<feature type="binding site" evidence="7">
    <location>
        <position position="164"/>
    </location>
    <ligand>
        <name>3-phosphoshikimate</name>
        <dbReference type="ChEBI" id="CHEBI:145989"/>
    </ligand>
</feature>
<feature type="binding site" evidence="7">
    <location>
        <position position="383"/>
    </location>
    <ligand>
        <name>phosphoenolpyruvate</name>
        <dbReference type="ChEBI" id="CHEBI:58702"/>
    </ligand>
</feature>
<feature type="binding site" evidence="7">
    <location>
        <position position="337"/>
    </location>
    <ligand>
        <name>3-phosphoshikimate</name>
        <dbReference type="ChEBI" id="CHEBI:145989"/>
    </ligand>
</feature>
<dbReference type="RefSeq" id="WP_189572388.1">
    <property type="nucleotide sequence ID" value="NZ_BMXU01000001.1"/>
</dbReference>